<dbReference type="Proteomes" id="UP001241377">
    <property type="component" value="Unassembled WGS sequence"/>
</dbReference>
<evidence type="ECO:0000313" key="2">
    <source>
        <dbReference type="Proteomes" id="UP001241377"/>
    </source>
</evidence>
<comment type="caution">
    <text evidence="1">The sequence shown here is derived from an EMBL/GenBank/DDBJ whole genome shotgun (WGS) entry which is preliminary data.</text>
</comment>
<accession>A0ACC2WG11</accession>
<proteinExistence type="predicted"/>
<sequence>MKQRGTSLAYSAALRRPSYAPLAHRRFSVSSRLSSESPSAGASSTTERPNLPRLNLDASTSSLLHDLHLGTGSTAANDVTQTREIAIKRKYRRPTILDEKDLEALNDARRIDGTEEWVLTEAHDMEPTSLENRNEGRTAGEDSHGASSRSTTGEVLGNENDPEHQGREERRSPAALFGTKRIGSVMLPEELSEAIQRQIDGTSVYRSSRFVD</sequence>
<name>A0ACC2WG11_9TREE</name>
<protein>
    <submittedName>
        <fullName evidence="1">Uncharacterized protein</fullName>
    </submittedName>
</protein>
<gene>
    <name evidence="1" type="ORF">QFC19_001507</name>
</gene>
<dbReference type="EMBL" id="JASBWR010000011">
    <property type="protein sequence ID" value="KAJ9110678.1"/>
    <property type="molecule type" value="Genomic_DNA"/>
</dbReference>
<evidence type="ECO:0000313" key="1">
    <source>
        <dbReference type="EMBL" id="KAJ9110678.1"/>
    </source>
</evidence>
<keyword evidence="2" id="KW-1185">Reference proteome</keyword>
<organism evidence="1 2">
    <name type="scientific">Naganishia cerealis</name>
    <dbReference type="NCBI Taxonomy" id="610337"/>
    <lineage>
        <taxon>Eukaryota</taxon>
        <taxon>Fungi</taxon>
        <taxon>Dikarya</taxon>
        <taxon>Basidiomycota</taxon>
        <taxon>Agaricomycotina</taxon>
        <taxon>Tremellomycetes</taxon>
        <taxon>Filobasidiales</taxon>
        <taxon>Filobasidiaceae</taxon>
        <taxon>Naganishia</taxon>
    </lineage>
</organism>
<reference evidence="1" key="1">
    <citation type="submission" date="2023-04" db="EMBL/GenBank/DDBJ databases">
        <title>Draft Genome sequencing of Naganishia species isolated from polar environments using Oxford Nanopore Technology.</title>
        <authorList>
            <person name="Leo P."/>
            <person name="Venkateswaran K."/>
        </authorList>
    </citation>
    <scope>NUCLEOTIDE SEQUENCE</scope>
    <source>
        <strain evidence="1">MNA-CCFEE 5261</strain>
    </source>
</reference>